<gene>
    <name evidence="1" type="ORF">SEMRO_457_G146850.1</name>
</gene>
<protein>
    <submittedName>
        <fullName evidence="1">Uncharacterized protein</fullName>
    </submittedName>
</protein>
<reference evidence="1" key="1">
    <citation type="submission" date="2020-06" db="EMBL/GenBank/DDBJ databases">
        <authorList>
            <consortium name="Plant Systems Biology data submission"/>
        </authorList>
    </citation>
    <scope>NUCLEOTIDE SEQUENCE</scope>
    <source>
        <strain evidence="1">D6</strain>
    </source>
</reference>
<dbReference type="OrthoDB" id="198303at2759"/>
<organism evidence="1 2">
    <name type="scientific">Seminavis robusta</name>
    <dbReference type="NCBI Taxonomy" id="568900"/>
    <lineage>
        <taxon>Eukaryota</taxon>
        <taxon>Sar</taxon>
        <taxon>Stramenopiles</taxon>
        <taxon>Ochrophyta</taxon>
        <taxon>Bacillariophyta</taxon>
        <taxon>Bacillariophyceae</taxon>
        <taxon>Bacillariophycidae</taxon>
        <taxon>Naviculales</taxon>
        <taxon>Naviculaceae</taxon>
        <taxon>Seminavis</taxon>
    </lineage>
</organism>
<accession>A0A9N8DXR4</accession>
<name>A0A9N8DXR4_9STRA</name>
<dbReference type="Proteomes" id="UP001153069">
    <property type="component" value="Unassembled WGS sequence"/>
</dbReference>
<sequence length="131" mass="14924">MSDEGYDPRKSKVSDDTMDVWRQEAVTGDLSEVPGIGPAAIKKLAASTDEITNTYQLFGKYLMLKGPDKNGNKVEPLEHNEKFWWFLKNIGITAHRSAIVKAIAEKSATYFRDIYDANLYESEEEEEEEKE</sequence>
<comment type="caution">
    <text evidence="1">The sequence shown here is derived from an EMBL/GenBank/DDBJ whole genome shotgun (WGS) entry which is preliminary data.</text>
</comment>
<evidence type="ECO:0000313" key="2">
    <source>
        <dbReference type="Proteomes" id="UP001153069"/>
    </source>
</evidence>
<dbReference type="EMBL" id="CAICTM010000456">
    <property type="protein sequence ID" value="CAB9510873.1"/>
    <property type="molecule type" value="Genomic_DNA"/>
</dbReference>
<proteinExistence type="predicted"/>
<keyword evidence="2" id="KW-1185">Reference proteome</keyword>
<dbReference type="AlphaFoldDB" id="A0A9N8DXR4"/>
<evidence type="ECO:0000313" key="1">
    <source>
        <dbReference type="EMBL" id="CAB9510873.1"/>
    </source>
</evidence>